<gene>
    <name evidence="2" type="ORF">METZ01_LOCUS411059</name>
</gene>
<name>A0A382WIN9_9ZZZZ</name>
<dbReference type="Pfam" id="PF14311">
    <property type="entry name" value="DUF4379"/>
    <property type="match status" value="1"/>
</dbReference>
<protein>
    <recommendedName>
        <fullName evidence="1">Treble clef zinc finger domain-containing protein</fullName>
    </recommendedName>
</protein>
<dbReference type="AlphaFoldDB" id="A0A382WIN9"/>
<dbReference type="InterPro" id="IPR025487">
    <property type="entry name" value="DUF4379"/>
</dbReference>
<feature type="non-terminal residue" evidence="2">
    <location>
        <position position="85"/>
    </location>
</feature>
<evidence type="ECO:0000313" key="2">
    <source>
        <dbReference type="EMBL" id="SVD58205.1"/>
    </source>
</evidence>
<proteinExistence type="predicted"/>
<feature type="non-terminal residue" evidence="2">
    <location>
        <position position="1"/>
    </location>
</feature>
<sequence length="85" mass="10092">LHEWHPKLNGDSSPEDVHLASRQKIVWKGIDSPDHVFIRDVRERQQQFRELSEEVEQILRSNRDAPEYIIEKLCTIMSGNRSQRI</sequence>
<organism evidence="2">
    <name type="scientific">marine metagenome</name>
    <dbReference type="NCBI Taxonomy" id="408172"/>
    <lineage>
        <taxon>unclassified sequences</taxon>
        <taxon>metagenomes</taxon>
        <taxon>ecological metagenomes</taxon>
    </lineage>
</organism>
<feature type="domain" description="Treble clef zinc finger" evidence="1">
    <location>
        <begin position="2"/>
        <end position="45"/>
    </location>
</feature>
<evidence type="ECO:0000259" key="1">
    <source>
        <dbReference type="Pfam" id="PF14311"/>
    </source>
</evidence>
<dbReference type="EMBL" id="UINC01159875">
    <property type="protein sequence ID" value="SVD58205.1"/>
    <property type="molecule type" value="Genomic_DNA"/>
</dbReference>
<accession>A0A382WIN9</accession>
<reference evidence="2" key="1">
    <citation type="submission" date="2018-05" db="EMBL/GenBank/DDBJ databases">
        <authorList>
            <person name="Lanie J.A."/>
            <person name="Ng W.-L."/>
            <person name="Kazmierczak K.M."/>
            <person name="Andrzejewski T.M."/>
            <person name="Davidsen T.M."/>
            <person name="Wayne K.J."/>
            <person name="Tettelin H."/>
            <person name="Glass J.I."/>
            <person name="Rusch D."/>
            <person name="Podicherti R."/>
            <person name="Tsui H.-C.T."/>
            <person name="Winkler M.E."/>
        </authorList>
    </citation>
    <scope>NUCLEOTIDE SEQUENCE</scope>
</reference>